<evidence type="ECO:0000313" key="3">
    <source>
        <dbReference type="EMBL" id="ADL27362.1"/>
    </source>
</evidence>
<dbReference type="Proteomes" id="UP000000517">
    <property type="component" value="Chromosome"/>
</dbReference>
<evidence type="ECO:0000259" key="2">
    <source>
        <dbReference type="Pfam" id="PF03787"/>
    </source>
</evidence>
<organism evidence="3 4">
    <name type="scientific">Fibrobacter succinogenes (strain ATCC 19169 / S85)</name>
    <dbReference type="NCBI Taxonomy" id="59374"/>
    <lineage>
        <taxon>Bacteria</taxon>
        <taxon>Pseudomonadati</taxon>
        <taxon>Fibrobacterota</taxon>
        <taxon>Fibrobacteria</taxon>
        <taxon>Fibrobacterales</taxon>
        <taxon>Fibrobacteraceae</taxon>
        <taxon>Fibrobacter</taxon>
    </lineage>
</organism>
<dbReference type="OrthoDB" id="163151at2"/>
<feature type="domain" description="CRISPR type III-associated protein" evidence="2">
    <location>
        <begin position="6"/>
        <end position="176"/>
    </location>
</feature>
<dbReference type="KEGG" id="fsc:FSU_2042"/>
<accession>D9SBR1</accession>
<protein>
    <submittedName>
        <fullName evidence="3">CRISPR-associated RAMP protein</fullName>
    </submittedName>
</protein>
<proteinExistence type="predicted"/>
<dbReference type="GO" id="GO:0051607">
    <property type="term" value="P:defense response to virus"/>
    <property type="evidence" value="ECO:0007669"/>
    <property type="project" value="UniProtKB-KW"/>
</dbReference>
<dbReference type="RefSeq" id="WP_014546242.1">
    <property type="nucleotide sequence ID" value="NC_013410.1"/>
</dbReference>
<dbReference type="STRING" id="59374.FSU_2042"/>
<keyword evidence="1" id="KW-0051">Antiviral defense</keyword>
<evidence type="ECO:0000313" key="4">
    <source>
        <dbReference type="Proteomes" id="UP000000517"/>
    </source>
</evidence>
<dbReference type="EMBL" id="CP002158">
    <property type="protein sequence ID" value="ADL27362.1"/>
    <property type="molecule type" value="Genomic_DNA"/>
</dbReference>
<name>D9SBR1_FIBSS</name>
<dbReference type="PANTHER" id="PTHR35579:SF3">
    <property type="entry name" value="CRISPR SYSTEM CMS ENDORIBONUCLEASE CSM3"/>
    <property type="match status" value="1"/>
</dbReference>
<dbReference type="AlphaFoldDB" id="D9SBR1"/>
<reference evidence="4" key="1">
    <citation type="submission" date="2010-08" db="EMBL/GenBank/DDBJ databases">
        <title>Complete sequence of Fibrobacter succinogenes subsp. succinogenes S85.</title>
        <authorList>
            <person name="Durkin A.S."/>
            <person name="Nelson K.E."/>
            <person name="Morrison M."/>
            <person name="Forsberg C.W."/>
            <person name="Wilson D.B."/>
            <person name="Russell J.B."/>
            <person name="Cann I.K.O."/>
            <person name="Mackie R.I."/>
            <person name="White B.A."/>
        </authorList>
    </citation>
    <scope>NUCLEOTIDE SEQUENCE [LARGE SCALE GENOMIC DNA]</scope>
    <source>
        <strain evidence="4">ATCC 19169 / S85</strain>
    </source>
</reference>
<dbReference type="PANTHER" id="PTHR35579">
    <property type="entry name" value="CRISPR SYSTEM CMS ENDORIBONUCLEASE CSM3"/>
    <property type="match status" value="1"/>
</dbReference>
<dbReference type="HOGENOM" id="CLU_121969_0_0_0"/>
<evidence type="ECO:0000256" key="1">
    <source>
        <dbReference type="ARBA" id="ARBA00023118"/>
    </source>
</evidence>
<gene>
    <name evidence="3" type="ordered locus">FSU_2042</name>
</gene>
<dbReference type="CDD" id="cd09726">
    <property type="entry name" value="RAMP_I_III"/>
    <property type="match status" value="1"/>
</dbReference>
<dbReference type="InterPro" id="IPR052216">
    <property type="entry name" value="CRISPR_Csm3_endoribonuclease"/>
</dbReference>
<sequence>MNINYTIQFFSGWHCGSGLSAGADVDTLVVKDDDGLPFVPGKTIKGLLREAVEDYAALTQEVSAERIDAVFGSFDSKEKFSRGVAFFGNAALSDDEAKAIKSDKLQPFLYKRLSATAIGENGVAKDHSLRRIEVVVPCKLQGKILDIPEDFVEVLKKSMGLIKRLGSWRNRGLGRCTFKCEGC</sequence>
<dbReference type="Pfam" id="PF03787">
    <property type="entry name" value="RAMPs"/>
    <property type="match status" value="1"/>
</dbReference>
<dbReference type="InterPro" id="IPR005537">
    <property type="entry name" value="RAMP_III_fam"/>
</dbReference>
<dbReference type="PATRIC" id="fig|59374.8.peg.1962"/>